<proteinExistence type="predicted"/>
<keyword evidence="2" id="KW-1133">Transmembrane helix</keyword>
<keyword evidence="2" id="KW-0812">Transmembrane</keyword>
<organism evidence="4 5">
    <name type="scientific">Paenibacillus donghaensis</name>
    <dbReference type="NCBI Taxonomy" id="414771"/>
    <lineage>
        <taxon>Bacteria</taxon>
        <taxon>Bacillati</taxon>
        <taxon>Bacillota</taxon>
        <taxon>Bacilli</taxon>
        <taxon>Bacillales</taxon>
        <taxon>Paenibacillaceae</taxon>
        <taxon>Paenibacillus</taxon>
    </lineage>
</organism>
<feature type="transmembrane region" description="Helical" evidence="2">
    <location>
        <begin position="119"/>
        <end position="138"/>
    </location>
</feature>
<evidence type="ECO:0000313" key="5">
    <source>
        <dbReference type="Proteomes" id="UP000249890"/>
    </source>
</evidence>
<name>A0A2Z2KME0_9BACL</name>
<dbReference type="Gene3D" id="3.10.620.30">
    <property type="match status" value="1"/>
</dbReference>
<reference evidence="4 5" key="1">
    <citation type="submission" date="2017-06" db="EMBL/GenBank/DDBJ databases">
        <title>Complete genome sequence of Paenibacillus donghaensis KCTC 13049T isolated from East Sea sediment, South Korea.</title>
        <authorList>
            <person name="Jung B.K."/>
            <person name="Hong S.-J."/>
            <person name="Shin J.-H."/>
        </authorList>
    </citation>
    <scope>NUCLEOTIDE SEQUENCE [LARGE SCALE GENOMIC DNA]</scope>
    <source>
        <strain evidence="4 5">KCTC 13049</strain>
    </source>
</reference>
<keyword evidence="2" id="KW-0472">Membrane</keyword>
<gene>
    <name evidence="4" type="ORF">B9T62_35440</name>
</gene>
<dbReference type="KEGG" id="pdh:B9T62_35440"/>
<accession>A0A2Z2KME0</accession>
<dbReference type="AlphaFoldDB" id="A0A2Z2KME0"/>
<evidence type="ECO:0000259" key="3">
    <source>
        <dbReference type="SMART" id="SM00460"/>
    </source>
</evidence>
<dbReference type="Proteomes" id="UP000249890">
    <property type="component" value="Chromosome"/>
</dbReference>
<keyword evidence="5" id="KW-1185">Reference proteome</keyword>
<dbReference type="SUPFAM" id="SSF54001">
    <property type="entry name" value="Cysteine proteinases"/>
    <property type="match status" value="1"/>
</dbReference>
<feature type="domain" description="Transglutaminase-like" evidence="3">
    <location>
        <begin position="547"/>
        <end position="620"/>
    </location>
</feature>
<dbReference type="InterPro" id="IPR002931">
    <property type="entry name" value="Transglutaminase-like"/>
</dbReference>
<feature type="compositionally biased region" description="Low complexity" evidence="1">
    <location>
        <begin position="827"/>
        <end position="843"/>
    </location>
</feature>
<dbReference type="PANTHER" id="PTHR42736:SF1">
    <property type="entry name" value="PROTEIN-GLUTAMINE GAMMA-GLUTAMYLTRANSFERASE"/>
    <property type="match status" value="1"/>
</dbReference>
<dbReference type="PANTHER" id="PTHR42736">
    <property type="entry name" value="PROTEIN-GLUTAMINE GAMMA-GLUTAMYLTRANSFERASE"/>
    <property type="match status" value="1"/>
</dbReference>
<protein>
    <recommendedName>
        <fullName evidence="3">Transglutaminase-like domain-containing protein</fullName>
    </recommendedName>
</protein>
<feature type="transmembrane region" description="Helical" evidence="2">
    <location>
        <begin position="226"/>
        <end position="245"/>
    </location>
</feature>
<evidence type="ECO:0000256" key="1">
    <source>
        <dbReference type="SAM" id="MobiDB-lite"/>
    </source>
</evidence>
<evidence type="ECO:0000313" key="4">
    <source>
        <dbReference type="EMBL" id="ASA25565.1"/>
    </source>
</evidence>
<feature type="transmembrane region" description="Helical" evidence="2">
    <location>
        <begin position="64"/>
        <end position="83"/>
    </location>
</feature>
<feature type="transmembrane region" description="Helical" evidence="2">
    <location>
        <begin position="266"/>
        <end position="287"/>
    </location>
</feature>
<dbReference type="InterPro" id="IPR052901">
    <property type="entry name" value="Bact_TGase-like"/>
</dbReference>
<dbReference type="InterPro" id="IPR038765">
    <property type="entry name" value="Papain-like_cys_pep_sf"/>
</dbReference>
<feature type="transmembrane region" description="Helical" evidence="2">
    <location>
        <begin position="95"/>
        <end position="113"/>
    </location>
</feature>
<dbReference type="EMBL" id="CP021780">
    <property type="protein sequence ID" value="ASA25565.1"/>
    <property type="molecule type" value="Genomic_DNA"/>
</dbReference>
<sequence>MLRCLLIGTRRWIAMKLPADPLFSNGNRAGLTAADGGASAASVKSLEAQSAENSSAGKAGEAPLYYRLLFSLAILGLFLEWLLPLYRSGPAADTASLLAALMVLAAALLLWGLLRLPVYLQVGVQVLLILSAWLYVCIPDGELLWSWAGGYVSELPQDAGLLVTGKISQLSEDSRLAILTTGWGLLVASVQQLVLFRGSLLLFSAATVVYLLCLDIGFGLNTAADVVLAAGLIFWMHAMSGLMHLRLEESAGRSGRSRIPYARWGVMALAAALSLTAAAWIGGQLYGSKEEAPFTLQPVISRLQAWSSDQREEAELLQGASAGYGTGDGELGAPLLPSHAAVFTAESSQRSYWRGESRAYYDGRRWIRSGEAYLPLSLAAFPVSADPDSGRSARTLTQRVTFATPSAGGLPIFSAGTLLDVESIELTDGSRLGYVLSSPGKQSFRLPEISGSVRITGYTVQAQLPVSNPALLRGLDAADSPEIRSQYLQLPPKLPGRVAALAMELTDSAASRYDAAAAVREYLQSGYAYTLNTAVPAPSADFADDFLFGTRQGYCVHFATAMTVLLRSAGIPARYVQGYGPGTLAADTQPPQYAVTQGDAHAWVEVYFAGAGWVPFDPTPGSAAGLAAAADSAAPADAPLQAVPPAARRAGGMPALPQAGGGTAPPAAAAALLLTAAAWRWRRCLALLPAARSGGSLGRERQLRAAALAWRGLAARYGAPPPGLTGREYADSLHIDDAGLRAALRQFVRQWETLAYSDCGAAGLRSPSRPDSAAPGRPAPGSDPVAVPRRPRAESDPVSSAWPARVRPAPGSDPAAVSRRSRAESDPGSSAAPARVRPAPGSANDETDFIHNCLTIMIRLR</sequence>
<feature type="transmembrane region" description="Helical" evidence="2">
    <location>
        <begin position="200"/>
        <end position="220"/>
    </location>
</feature>
<dbReference type="SMART" id="SM00460">
    <property type="entry name" value="TGc"/>
    <property type="match status" value="1"/>
</dbReference>
<evidence type="ECO:0000256" key="2">
    <source>
        <dbReference type="SAM" id="Phobius"/>
    </source>
</evidence>
<dbReference type="Pfam" id="PF01841">
    <property type="entry name" value="Transglut_core"/>
    <property type="match status" value="1"/>
</dbReference>
<feature type="region of interest" description="Disordered" evidence="1">
    <location>
        <begin position="762"/>
        <end position="847"/>
    </location>
</feature>